<sequence length="672" mass="77703">MTNSESNQDDCIIFVLVGYRKKDLLDGHTDRHSIDRKFSSAITPINRIEADGFRFVKSKILEEKFHIDHPIIEIDPIVQIINPLIVVAIDIGTTNTGYAFIFKNDPEQVHYMKNDSVGSLGNIKAPTAMLLDRHRNFHSFGYKARTFFHSLSPKQTKNYFYFENFKMILYDGGHNAKEVNRKLQIKPLNHRSIRMNAIDVLAIAIEHLCHEAMKEIEQQCRFTLNADDVEFVVTVPAIWSDSSKQLMRLAAESTSEIKESSLKIALEPEMASIFCRKFLETKRPNAKLKLIDDDIDGANECYLIVDFGGGTVDITAHQYQQGGYIKEIHKCTGGPFGSNEINRQFENMIETIFGERLWSKFKREQPSIYLDFMQTFELRKCEARPDQLTPYNILLTFSFINYFQSSKIANMFEKNAPNGLMYSADLGTIRIDAPLLKRMFMKTIQPTIEIIKALLDKEIRFESIRTIFLVGGFAQSLLLQQEMRLEFEPKRFVITPHHASLAVLFGACQYGLNPSLIQSRRARRTYGVAIMMKFDSSIHPRSKRFVHNKHEWCCDVFDRFVYINQSIGLFESIRRRYKPIVSNQTSCIFHIYCTDKFHTRFVTDEGVRKCGTLFLDLERMDLPDHLNPAFQKLIEREIELEMFFGESEIKVSAKDLITGSSVNSNIDFLYKN</sequence>
<dbReference type="Proteomes" id="UP000070412">
    <property type="component" value="Unassembled WGS sequence"/>
</dbReference>
<organism evidence="1">
    <name type="scientific">Sarcoptes scabiei</name>
    <name type="common">Itch mite</name>
    <name type="synonym">Acarus scabiei</name>
    <dbReference type="NCBI Taxonomy" id="52283"/>
    <lineage>
        <taxon>Eukaryota</taxon>
        <taxon>Metazoa</taxon>
        <taxon>Ecdysozoa</taxon>
        <taxon>Arthropoda</taxon>
        <taxon>Chelicerata</taxon>
        <taxon>Arachnida</taxon>
        <taxon>Acari</taxon>
        <taxon>Acariformes</taxon>
        <taxon>Sarcoptiformes</taxon>
        <taxon>Astigmata</taxon>
        <taxon>Psoroptidia</taxon>
        <taxon>Sarcoptoidea</taxon>
        <taxon>Sarcoptidae</taxon>
        <taxon>Sarcoptinae</taxon>
        <taxon>Sarcoptes</taxon>
    </lineage>
</organism>
<dbReference type="SUPFAM" id="SSF53067">
    <property type="entry name" value="Actin-like ATPase domain"/>
    <property type="match status" value="2"/>
</dbReference>
<name>A0A834RBF2_SARSC</name>
<dbReference type="CDD" id="cd10229">
    <property type="entry name" value="ASKHA_NBD_HSP70_HSPA12"/>
    <property type="match status" value="1"/>
</dbReference>
<evidence type="ECO:0000313" key="3">
    <source>
        <dbReference type="Proteomes" id="UP000070412"/>
    </source>
</evidence>
<accession>A0A834RBF2</accession>
<dbReference type="Gene3D" id="3.30.420.40">
    <property type="match status" value="1"/>
</dbReference>
<evidence type="ECO:0000313" key="2">
    <source>
        <dbReference type="EnsemblMetazoa" id="KAF7490838.1"/>
    </source>
</evidence>
<evidence type="ECO:0000313" key="1">
    <source>
        <dbReference type="EMBL" id="KAF7490838.1"/>
    </source>
</evidence>
<dbReference type="EnsemblMetazoa" id="SSS_5997s_mrna">
    <property type="protein sequence ID" value="KAF7490838.1"/>
    <property type="gene ID" value="SSS_5997"/>
</dbReference>
<reference evidence="3" key="1">
    <citation type="journal article" date="2020" name="PLoS Negl. Trop. Dis.">
        <title>High-quality nuclear genome for Sarcoptes scabiei-A critical resource for a neglected parasite.</title>
        <authorList>
            <person name="Korhonen P.K."/>
            <person name="Gasser R.B."/>
            <person name="Ma G."/>
            <person name="Wang T."/>
            <person name="Stroehlein A.J."/>
            <person name="Young N.D."/>
            <person name="Ang C.S."/>
            <person name="Fernando D.D."/>
            <person name="Lu H.C."/>
            <person name="Taylor S."/>
            <person name="Reynolds S.L."/>
            <person name="Mofiz E."/>
            <person name="Najaraj S.H."/>
            <person name="Gowda H."/>
            <person name="Madugundu A."/>
            <person name="Renuse S."/>
            <person name="Holt D."/>
            <person name="Pandey A."/>
            <person name="Papenfuss A.T."/>
            <person name="Fischer K."/>
        </authorList>
    </citation>
    <scope>NUCLEOTIDE SEQUENCE [LARGE SCALE GENOMIC DNA]</scope>
</reference>
<dbReference type="OrthoDB" id="2963168at2759"/>
<reference evidence="2" key="3">
    <citation type="submission" date="2022-06" db="UniProtKB">
        <authorList>
            <consortium name="EnsemblMetazoa"/>
        </authorList>
    </citation>
    <scope>IDENTIFICATION</scope>
</reference>
<protein>
    <submittedName>
        <fullName evidence="1">Heat shock 70 kDa protein 12A</fullName>
    </submittedName>
</protein>
<dbReference type="PANTHER" id="PTHR14187:SF5">
    <property type="entry name" value="HEAT SHOCK 70 KDA PROTEIN 12A"/>
    <property type="match status" value="1"/>
</dbReference>
<gene>
    <name evidence="1" type="ORF">SSS_5997</name>
</gene>
<keyword evidence="3" id="KW-1185">Reference proteome</keyword>
<proteinExistence type="predicted"/>
<dbReference type="EMBL" id="WVUK01000062">
    <property type="protein sequence ID" value="KAF7490838.1"/>
    <property type="molecule type" value="Genomic_DNA"/>
</dbReference>
<dbReference type="PANTHER" id="PTHR14187">
    <property type="entry name" value="ALPHA KINASE/ELONGATION FACTOR 2 KINASE"/>
    <property type="match status" value="1"/>
</dbReference>
<dbReference type="AlphaFoldDB" id="A0A834RBF2"/>
<keyword evidence="1" id="KW-0346">Stress response</keyword>
<reference evidence="1" key="2">
    <citation type="submission" date="2020-01" db="EMBL/GenBank/DDBJ databases">
        <authorList>
            <person name="Korhonen P.K.K."/>
            <person name="Guangxu M.G."/>
            <person name="Wang T.W."/>
            <person name="Stroehlein A.J.S."/>
            <person name="Young N.D."/>
            <person name="Ang C.-S.A."/>
            <person name="Fernando D.W.F."/>
            <person name="Lu H.L."/>
            <person name="Taylor S.T."/>
            <person name="Ehtesham M.E.M."/>
            <person name="Najaraj S.H.N."/>
            <person name="Harsha G.H.G."/>
            <person name="Madugundu A.M."/>
            <person name="Renuse S.R."/>
            <person name="Holt D.H."/>
            <person name="Pandey A.P."/>
            <person name="Papenfuss A.P."/>
            <person name="Gasser R.B.G."/>
            <person name="Fischer K.F."/>
        </authorList>
    </citation>
    <scope>NUCLEOTIDE SEQUENCE</scope>
    <source>
        <strain evidence="1">SSS_KF_BRIS2020</strain>
    </source>
</reference>
<dbReference type="InterPro" id="IPR043129">
    <property type="entry name" value="ATPase_NBD"/>
</dbReference>